<proteinExistence type="predicted"/>
<feature type="domain" description="C2H2-type" evidence="7">
    <location>
        <begin position="363"/>
        <end position="392"/>
    </location>
</feature>
<feature type="domain" description="C2H2-type" evidence="7">
    <location>
        <begin position="590"/>
        <end position="619"/>
    </location>
</feature>
<dbReference type="AlphaFoldDB" id="A0AAV0BUA7"/>
<dbReference type="Pfam" id="PF00096">
    <property type="entry name" value="zf-C2H2"/>
    <property type="match status" value="1"/>
</dbReference>
<dbReference type="Gene3D" id="3.30.160.60">
    <property type="entry name" value="Classic Zinc Finger"/>
    <property type="match status" value="1"/>
</dbReference>
<feature type="compositionally biased region" description="Basic and acidic residues" evidence="5">
    <location>
        <begin position="611"/>
        <end position="625"/>
    </location>
</feature>
<dbReference type="SUPFAM" id="SSF46565">
    <property type="entry name" value="Chaperone J-domain"/>
    <property type="match status" value="1"/>
</dbReference>
<evidence type="ECO:0000313" key="8">
    <source>
        <dbReference type="EMBL" id="CAH7690349.1"/>
    </source>
</evidence>
<organism evidence="8 9">
    <name type="scientific">Phakopsora pachyrhizi</name>
    <name type="common">Asian soybean rust disease fungus</name>
    <dbReference type="NCBI Taxonomy" id="170000"/>
    <lineage>
        <taxon>Eukaryota</taxon>
        <taxon>Fungi</taxon>
        <taxon>Dikarya</taxon>
        <taxon>Basidiomycota</taxon>
        <taxon>Pucciniomycotina</taxon>
        <taxon>Pucciniomycetes</taxon>
        <taxon>Pucciniales</taxon>
        <taxon>Phakopsoraceae</taxon>
        <taxon>Phakopsora</taxon>
    </lineage>
</organism>
<dbReference type="PROSITE" id="PS50076">
    <property type="entry name" value="DNAJ_2"/>
    <property type="match status" value="1"/>
</dbReference>
<dbReference type="Proteomes" id="UP001153365">
    <property type="component" value="Unassembled WGS sequence"/>
</dbReference>
<keyword evidence="9" id="KW-1185">Reference proteome</keyword>
<dbReference type="PROSITE" id="PS50157">
    <property type="entry name" value="ZINC_FINGER_C2H2_2"/>
    <property type="match status" value="2"/>
</dbReference>
<dbReference type="PROSITE" id="PS00028">
    <property type="entry name" value="ZINC_FINGER_C2H2_1"/>
    <property type="match status" value="2"/>
</dbReference>
<dbReference type="Gene3D" id="1.10.287.110">
    <property type="entry name" value="DnaJ domain"/>
    <property type="match status" value="1"/>
</dbReference>
<feature type="region of interest" description="Disordered" evidence="5">
    <location>
        <begin position="1"/>
        <end position="29"/>
    </location>
</feature>
<accession>A0AAV0BUA7</accession>
<dbReference type="GO" id="GO:0003676">
    <property type="term" value="F:nucleic acid binding"/>
    <property type="evidence" value="ECO:0007669"/>
    <property type="project" value="InterPro"/>
</dbReference>
<feature type="region of interest" description="Disordered" evidence="5">
    <location>
        <begin position="611"/>
        <end position="638"/>
    </location>
</feature>
<dbReference type="InterPro" id="IPR018253">
    <property type="entry name" value="DnaJ_domain_CS"/>
</dbReference>
<feature type="compositionally biased region" description="Acidic residues" evidence="5">
    <location>
        <begin position="331"/>
        <end position="356"/>
    </location>
</feature>
<feature type="region of interest" description="Disordered" evidence="5">
    <location>
        <begin position="484"/>
        <end position="583"/>
    </location>
</feature>
<dbReference type="InterPro" id="IPR003604">
    <property type="entry name" value="Matrin/U1-like-C_Znf_C2H2"/>
</dbReference>
<feature type="compositionally biased region" description="Basic and acidic residues" evidence="5">
    <location>
        <begin position="557"/>
        <end position="583"/>
    </location>
</feature>
<feature type="domain" description="J" evidence="6">
    <location>
        <begin position="32"/>
        <end position="98"/>
    </location>
</feature>
<dbReference type="Pfam" id="PF00226">
    <property type="entry name" value="DnaJ"/>
    <property type="match status" value="1"/>
</dbReference>
<feature type="region of interest" description="Disordered" evidence="5">
    <location>
        <begin position="409"/>
        <end position="468"/>
    </location>
</feature>
<evidence type="ECO:0000256" key="5">
    <source>
        <dbReference type="SAM" id="MobiDB-lite"/>
    </source>
</evidence>
<dbReference type="SUPFAM" id="SSF57667">
    <property type="entry name" value="beta-beta-alpha zinc fingers"/>
    <property type="match status" value="1"/>
</dbReference>
<dbReference type="InterPro" id="IPR001623">
    <property type="entry name" value="DnaJ_domain"/>
</dbReference>
<dbReference type="CDD" id="cd06257">
    <property type="entry name" value="DnaJ"/>
    <property type="match status" value="1"/>
</dbReference>
<feature type="compositionally biased region" description="Basic and acidic residues" evidence="5">
    <location>
        <begin position="519"/>
        <end position="531"/>
    </location>
</feature>
<dbReference type="PANTHER" id="PTHR44029:SF1">
    <property type="entry name" value="DNAJ HOMOLOG SUBFAMILY C MEMBER 21"/>
    <property type="match status" value="1"/>
</dbReference>
<dbReference type="PANTHER" id="PTHR44029">
    <property type="entry name" value="DNAJ HOMOLOG SUBFAMILY C MEMBER 21"/>
    <property type="match status" value="1"/>
</dbReference>
<dbReference type="EMBL" id="CALTRL010006279">
    <property type="protein sequence ID" value="CAH7690349.1"/>
    <property type="molecule type" value="Genomic_DNA"/>
</dbReference>
<dbReference type="SMART" id="SM00271">
    <property type="entry name" value="DnaJ"/>
    <property type="match status" value="1"/>
</dbReference>
<dbReference type="InterPro" id="IPR013087">
    <property type="entry name" value="Znf_C2H2_type"/>
</dbReference>
<evidence type="ECO:0000259" key="6">
    <source>
        <dbReference type="PROSITE" id="PS50076"/>
    </source>
</evidence>
<dbReference type="PROSITE" id="PS00636">
    <property type="entry name" value="DNAJ_1"/>
    <property type="match status" value="1"/>
</dbReference>
<dbReference type="InterPro" id="IPR051964">
    <property type="entry name" value="Chaperone_stress_response"/>
</dbReference>
<feature type="compositionally biased region" description="Basic residues" evidence="5">
    <location>
        <begin position="504"/>
        <end position="518"/>
    </location>
</feature>
<gene>
    <name evidence="8" type="ORF">PPACK8108_LOCUS25676</name>
</gene>
<evidence type="ECO:0000256" key="1">
    <source>
        <dbReference type="ARBA" id="ARBA00022723"/>
    </source>
</evidence>
<dbReference type="PRINTS" id="PR00625">
    <property type="entry name" value="JDOMAIN"/>
</dbReference>
<evidence type="ECO:0000256" key="4">
    <source>
        <dbReference type="PROSITE-ProRule" id="PRU00042"/>
    </source>
</evidence>
<evidence type="ECO:0000256" key="2">
    <source>
        <dbReference type="ARBA" id="ARBA00022771"/>
    </source>
</evidence>
<dbReference type="Pfam" id="PF21884">
    <property type="entry name" value="ZUO1-like_ZHD"/>
    <property type="match status" value="1"/>
</dbReference>
<dbReference type="GO" id="GO:0008270">
    <property type="term" value="F:zinc ion binding"/>
    <property type="evidence" value="ECO:0007669"/>
    <property type="project" value="UniProtKB-KW"/>
</dbReference>
<dbReference type="InterPro" id="IPR036236">
    <property type="entry name" value="Znf_C2H2_sf"/>
</dbReference>
<sequence>MGANESRQHTQSTHQSDGHQDQLENPDEDCQDLYRVLKVDVDASAEDIKRAFRRQALIHHPDKNRDDVELATRRFAKIQQAYEILSDENERDFYDRHRDEILNNNQDLTKPTDSSSIKPGLTVKQLLKFFDSSIWKDDFSESESSFYGIYSKLFHLLATEERLAREDSTIIYPSFGTVESKYDEDFRGMRALKYFYSSWSNFSTQKTFEWIVTNQTTQQAERRIKRLIDKENQRLRDQARREYNETVRSLVSFVKKRDPRFLMSSASNPERWREQELQRIKRQLNQVAHQRARERQEEAQRYCEQHWQRQNSNDPTDSLSLTDGVTSSSSVEDEDGDEDEDEDEVEKEVEEILEEEPDQINDWYCVACGRNFNSKGAWDNHERSKKHKQNSYRLRKQMIKEDAELLLSVSSQQGEPVTCEKPSDTLEQSEEPNPTANHSKDQTEPENSLGKAQSIPIPGGSDDNQTINSIKGIKGLSLINGLSKEFDNVSGTGSNSTDEQRNEKKLKKKRKKDQKKKKKVEEQLEKSLKNFEDDDEESQSLAKVTELEPNENVTEVGKPEITKREKRRAREALKKQQQLEEETKGLNKVERCNVCGEIFSSKSKLFNHVRSEEHESADLNVERSKIKTPSKVTKKKVR</sequence>
<feature type="compositionally biased region" description="Polar residues" evidence="5">
    <location>
        <begin position="308"/>
        <end position="330"/>
    </location>
</feature>
<feature type="region of interest" description="Disordered" evidence="5">
    <location>
        <begin position="288"/>
        <end position="356"/>
    </location>
</feature>
<dbReference type="Pfam" id="PF12171">
    <property type="entry name" value="zf-C2H2_jaz"/>
    <property type="match status" value="1"/>
</dbReference>
<evidence type="ECO:0000259" key="7">
    <source>
        <dbReference type="PROSITE" id="PS50157"/>
    </source>
</evidence>
<evidence type="ECO:0000256" key="3">
    <source>
        <dbReference type="ARBA" id="ARBA00022833"/>
    </source>
</evidence>
<feature type="compositionally biased region" description="Basic residues" evidence="5">
    <location>
        <begin position="626"/>
        <end position="638"/>
    </location>
</feature>
<evidence type="ECO:0000313" key="9">
    <source>
        <dbReference type="Proteomes" id="UP001153365"/>
    </source>
</evidence>
<dbReference type="InterPro" id="IPR054076">
    <property type="entry name" value="ZUO1-like_ZHD"/>
</dbReference>
<name>A0AAV0BUA7_PHAPC</name>
<dbReference type="SMART" id="SM00355">
    <property type="entry name" value="ZnF_C2H2"/>
    <property type="match status" value="2"/>
</dbReference>
<dbReference type="InterPro" id="IPR036869">
    <property type="entry name" value="J_dom_sf"/>
</dbReference>
<dbReference type="SMART" id="SM00451">
    <property type="entry name" value="ZnF_U1"/>
    <property type="match status" value="1"/>
</dbReference>
<dbReference type="InterPro" id="IPR022755">
    <property type="entry name" value="Znf_C2H2_jaz"/>
</dbReference>
<reference evidence="8" key="1">
    <citation type="submission" date="2022-06" db="EMBL/GenBank/DDBJ databases">
        <authorList>
            <consortium name="SYNGENTA / RWTH Aachen University"/>
        </authorList>
    </citation>
    <scope>NUCLEOTIDE SEQUENCE</scope>
</reference>
<keyword evidence="3" id="KW-0862">Zinc</keyword>
<keyword evidence="2 4" id="KW-0863">Zinc-finger</keyword>
<dbReference type="GO" id="GO:0005737">
    <property type="term" value="C:cytoplasm"/>
    <property type="evidence" value="ECO:0007669"/>
    <property type="project" value="TreeGrafter"/>
</dbReference>
<protein>
    <submittedName>
        <fullName evidence="8">Uncharacterized protein</fullName>
    </submittedName>
</protein>
<keyword evidence="1" id="KW-0479">Metal-binding</keyword>
<feature type="compositionally biased region" description="Basic and acidic residues" evidence="5">
    <location>
        <begin position="291"/>
        <end position="307"/>
    </location>
</feature>
<comment type="caution">
    <text evidence="8">The sequence shown here is derived from an EMBL/GenBank/DDBJ whole genome shotgun (WGS) entry which is preliminary data.</text>
</comment>